<dbReference type="Pfam" id="PF00856">
    <property type="entry name" value="SET"/>
    <property type="match status" value="1"/>
</dbReference>
<feature type="domain" description="SET" evidence="1">
    <location>
        <begin position="24"/>
        <end position="125"/>
    </location>
</feature>
<dbReference type="STRING" id="164328.H3H4Q1"/>
<dbReference type="InterPro" id="IPR046341">
    <property type="entry name" value="SET_dom_sf"/>
</dbReference>
<dbReference type="Proteomes" id="UP000005238">
    <property type="component" value="Unassembled WGS sequence"/>
</dbReference>
<keyword evidence="3" id="KW-1185">Reference proteome</keyword>
<dbReference type="Gene3D" id="2.170.270.10">
    <property type="entry name" value="SET domain"/>
    <property type="match status" value="1"/>
</dbReference>
<dbReference type="PANTHER" id="PTHR45660:SF13">
    <property type="entry name" value="HISTONE-LYSINE N-METHYLTRANSFERASE SETMAR"/>
    <property type="match status" value="1"/>
</dbReference>
<dbReference type="InterPro" id="IPR001214">
    <property type="entry name" value="SET_dom"/>
</dbReference>
<organism evidence="2 3">
    <name type="scientific">Phytophthora ramorum</name>
    <name type="common">Sudden oak death agent</name>
    <dbReference type="NCBI Taxonomy" id="164328"/>
    <lineage>
        <taxon>Eukaryota</taxon>
        <taxon>Sar</taxon>
        <taxon>Stramenopiles</taxon>
        <taxon>Oomycota</taxon>
        <taxon>Peronosporomycetes</taxon>
        <taxon>Peronosporales</taxon>
        <taxon>Peronosporaceae</taxon>
        <taxon>Phytophthora</taxon>
    </lineage>
</organism>
<reference evidence="2" key="2">
    <citation type="submission" date="2015-06" db="UniProtKB">
        <authorList>
            <consortium name="EnsemblProtists"/>
        </authorList>
    </citation>
    <scope>IDENTIFICATION</scope>
    <source>
        <strain evidence="2">Pr102</strain>
    </source>
</reference>
<evidence type="ECO:0000259" key="1">
    <source>
        <dbReference type="PROSITE" id="PS50280"/>
    </source>
</evidence>
<protein>
    <recommendedName>
        <fullName evidence="1">SET domain-containing protein</fullName>
    </recommendedName>
</protein>
<dbReference type="AlphaFoldDB" id="H3H4Q1"/>
<dbReference type="SMART" id="SM00317">
    <property type="entry name" value="SET"/>
    <property type="match status" value="1"/>
</dbReference>
<dbReference type="eggNOG" id="KOG1081">
    <property type="taxonomic scope" value="Eukaryota"/>
</dbReference>
<dbReference type="EnsemblProtists" id="Phyra85557">
    <property type="protein sequence ID" value="Phyra85557"/>
    <property type="gene ID" value="Phyra85557"/>
</dbReference>
<dbReference type="PROSITE" id="PS50280">
    <property type="entry name" value="SET"/>
    <property type="match status" value="1"/>
</dbReference>
<dbReference type="InterPro" id="IPR051357">
    <property type="entry name" value="H3K9_HMTase_SUVAR3-9"/>
</dbReference>
<sequence length="150" mass="16672">MHLYCNVNCCPYDGLCGNGLAESPKLFLGKSVRTKALGVVAAENIDAGEVLGQYLGEIEHCTERPSWPVKVVINAKKMGGLMRFANHSCEPVAKFVEVANGRRTTVVVATTKRIRRGQEITVDYGDDPWFVCRCRLDKCCHRDIQSQEDP</sequence>
<reference evidence="3" key="1">
    <citation type="journal article" date="2006" name="Science">
        <title>Phytophthora genome sequences uncover evolutionary origins and mechanisms of pathogenesis.</title>
        <authorList>
            <person name="Tyler B.M."/>
            <person name="Tripathy S."/>
            <person name="Zhang X."/>
            <person name="Dehal P."/>
            <person name="Jiang R.H."/>
            <person name="Aerts A."/>
            <person name="Arredondo F.D."/>
            <person name="Baxter L."/>
            <person name="Bensasson D."/>
            <person name="Beynon J.L."/>
            <person name="Chapman J."/>
            <person name="Damasceno C.M."/>
            <person name="Dorrance A.E."/>
            <person name="Dou D."/>
            <person name="Dickerman A.W."/>
            <person name="Dubchak I.L."/>
            <person name="Garbelotto M."/>
            <person name="Gijzen M."/>
            <person name="Gordon S.G."/>
            <person name="Govers F."/>
            <person name="Grunwald N.J."/>
            <person name="Huang W."/>
            <person name="Ivors K.L."/>
            <person name="Jones R.W."/>
            <person name="Kamoun S."/>
            <person name="Krampis K."/>
            <person name="Lamour K.H."/>
            <person name="Lee M.K."/>
            <person name="McDonald W.H."/>
            <person name="Medina M."/>
            <person name="Meijer H.J."/>
            <person name="Nordberg E.K."/>
            <person name="Maclean D.J."/>
            <person name="Ospina-Giraldo M.D."/>
            <person name="Morris P.F."/>
            <person name="Phuntumart V."/>
            <person name="Putnam N.H."/>
            <person name="Rash S."/>
            <person name="Rose J.K."/>
            <person name="Sakihama Y."/>
            <person name="Salamov A.A."/>
            <person name="Savidor A."/>
            <person name="Scheuring C.F."/>
            <person name="Smith B.M."/>
            <person name="Sobral B.W."/>
            <person name="Terry A."/>
            <person name="Torto-Alalibo T.A."/>
            <person name="Win J."/>
            <person name="Xu Z."/>
            <person name="Zhang H."/>
            <person name="Grigoriev I.V."/>
            <person name="Rokhsar D.S."/>
            <person name="Boore J.L."/>
        </authorList>
    </citation>
    <scope>NUCLEOTIDE SEQUENCE [LARGE SCALE GENOMIC DNA]</scope>
    <source>
        <strain evidence="3">Pr102</strain>
    </source>
</reference>
<evidence type="ECO:0000313" key="3">
    <source>
        <dbReference type="Proteomes" id="UP000005238"/>
    </source>
</evidence>
<proteinExistence type="predicted"/>
<dbReference type="EMBL" id="DS566229">
    <property type="status" value="NOT_ANNOTATED_CDS"/>
    <property type="molecule type" value="Genomic_DNA"/>
</dbReference>
<dbReference type="HOGENOM" id="CLU_085560_1_0_1"/>
<accession>H3H4Q1</accession>
<dbReference type="PANTHER" id="PTHR45660">
    <property type="entry name" value="HISTONE-LYSINE N-METHYLTRANSFERASE SETMAR"/>
    <property type="match status" value="1"/>
</dbReference>
<dbReference type="SUPFAM" id="SSF82199">
    <property type="entry name" value="SET domain"/>
    <property type="match status" value="1"/>
</dbReference>
<dbReference type="InParanoid" id="H3H4Q1"/>
<name>H3H4Q1_PHYRM</name>
<dbReference type="OMA" id="IEHCTER"/>
<evidence type="ECO:0000313" key="2">
    <source>
        <dbReference type="EnsemblProtists" id="Phyra85557"/>
    </source>
</evidence>